<evidence type="ECO:0000313" key="1">
    <source>
        <dbReference type="EMBL" id="GEC19270.1"/>
    </source>
</evidence>
<sequence>MGRARRPRPPHVPLRSASLTRTEGEWVVRTVPGSAASDRSYRCPGCDQLIPGTAPHVVVWPAGEYGSVDDRRHWHATCWAARDRRGPGRRRH</sequence>
<keyword evidence="2" id="KW-1185">Reference proteome</keyword>
<reference evidence="1 2" key="1">
    <citation type="submission" date="2019-06" db="EMBL/GenBank/DDBJ databases">
        <title>Whole genome shotgun sequence of Pseudonocardia hydrocarbonoxydans NBRC 14498.</title>
        <authorList>
            <person name="Hosoyama A."/>
            <person name="Uohara A."/>
            <person name="Ohji S."/>
            <person name="Ichikawa N."/>
        </authorList>
    </citation>
    <scope>NUCLEOTIDE SEQUENCE [LARGE SCALE GENOMIC DNA]</scope>
    <source>
        <strain evidence="1 2">NBRC 14498</strain>
    </source>
</reference>
<comment type="caution">
    <text evidence="1">The sequence shown here is derived from an EMBL/GenBank/DDBJ whole genome shotgun (WGS) entry which is preliminary data.</text>
</comment>
<evidence type="ECO:0008006" key="3">
    <source>
        <dbReference type="Google" id="ProtNLM"/>
    </source>
</evidence>
<dbReference type="Proteomes" id="UP000320338">
    <property type="component" value="Unassembled WGS sequence"/>
</dbReference>
<dbReference type="AlphaFoldDB" id="A0A4Y3WMG8"/>
<proteinExistence type="predicted"/>
<dbReference type="EMBL" id="BJNG01000014">
    <property type="protein sequence ID" value="GEC19270.1"/>
    <property type="molecule type" value="Genomic_DNA"/>
</dbReference>
<name>A0A4Y3WMG8_9PSEU</name>
<evidence type="ECO:0000313" key="2">
    <source>
        <dbReference type="Proteomes" id="UP000320338"/>
    </source>
</evidence>
<accession>A0A4Y3WMG8</accession>
<gene>
    <name evidence="1" type="ORF">PHY01_15530</name>
</gene>
<protein>
    <recommendedName>
        <fullName evidence="3">ATP/GTP-binding protein</fullName>
    </recommendedName>
</protein>
<organism evidence="1 2">
    <name type="scientific">Pseudonocardia hydrocarbonoxydans</name>
    <dbReference type="NCBI Taxonomy" id="76726"/>
    <lineage>
        <taxon>Bacteria</taxon>
        <taxon>Bacillati</taxon>
        <taxon>Actinomycetota</taxon>
        <taxon>Actinomycetes</taxon>
        <taxon>Pseudonocardiales</taxon>
        <taxon>Pseudonocardiaceae</taxon>
        <taxon>Pseudonocardia</taxon>
    </lineage>
</organism>